<comment type="caution">
    <text evidence="10">The sequence shown here is derived from an EMBL/GenBank/DDBJ whole genome shotgun (WGS) entry which is preliminary data.</text>
</comment>
<dbReference type="HAMAP" id="MF_00900">
    <property type="entry name" value="GTPase_HflX"/>
    <property type="match status" value="1"/>
</dbReference>
<dbReference type="InterPro" id="IPR016496">
    <property type="entry name" value="GTPase_HflX"/>
</dbReference>
<evidence type="ECO:0000256" key="3">
    <source>
        <dbReference type="ARBA" id="ARBA00022741"/>
    </source>
</evidence>
<protein>
    <recommendedName>
        <fullName evidence="6">GTPase HflX</fullName>
    </recommendedName>
    <alternativeName>
        <fullName evidence="6">GTP-binding protein HflX</fullName>
    </alternativeName>
</protein>
<dbReference type="GO" id="GO:0043022">
    <property type="term" value="F:ribosome binding"/>
    <property type="evidence" value="ECO:0007669"/>
    <property type="project" value="TreeGrafter"/>
</dbReference>
<evidence type="ECO:0000256" key="6">
    <source>
        <dbReference type="HAMAP-Rule" id="MF_00900"/>
    </source>
</evidence>
<comment type="function">
    <text evidence="6">GTPase that associates with the 50S ribosomal subunit and may have a role during protein synthesis or ribosome biogenesis.</text>
</comment>
<dbReference type="GO" id="GO:0003924">
    <property type="term" value="F:GTPase activity"/>
    <property type="evidence" value="ECO:0007669"/>
    <property type="project" value="UniProtKB-UniRule"/>
</dbReference>
<comment type="subcellular location">
    <subcellularLocation>
        <location evidence="6">Cytoplasm</location>
    </subcellularLocation>
    <text evidence="6">May associate with membranes.</text>
</comment>
<dbReference type="PROSITE" id="PS51705">
    <property type="entry name" value="G_HFLX"/>
    <property type="match status" value="1"/>
</dbReference>
<keyword evidence="3 6" id="KW-0547">Nucleotide-binding</keyword>
<feature type="binding site" evidence="8">
    <location>
        <position position="221"/>
    </location>
    <ligand>
        <name>Mg(2+)</name>
        <dbReference type="ChEBI" id="CHEBI:18420"/>
    </ligand>
</feature>
<comment type="cofactor">
    <cofactor evidence="8">
        <name>Mg(2+)</name>
        <dbReference type="ChEBI" id="CHEBI:18420"/>
    </cofactor>
</comment>
<organism evidence="10 11">
    <name type="scientific">Algisphaera agarilytica</name>
    <dbReference type="NCBI Taxonomy" id="1385975"/>
    <lineage>
        <taxon>Bacteria</taxon>
        <taxon>Pseudomonadati</taxon>
        <taxon>Planctomycetota</taxon>
        <taxon>Phycisphaerae</taxon>
        <taxon>Phycisphaerales</taxon>
        <taxon>Phycisphaeraceae</taxon>
        <taxon>Algisphaera</taxon>
    </lineage>
</organism>
<feature type="binding site" evidence="7">
    <location>
        <begin position="239"/>
        <end position="243"/>
    </location>
    <ligand>
        <name>GTP</name>
        <dbReference type="ChEBI" id="CHEBI:37565"/>
    </ligand>
</feature>
<dbReference type="InterPro" id="IPR030394">
    <property type="entry name" value="G_HFLX_dom"/>
</dbReference>
<dbReference type="GO" id="GO:0046872">
    <property type="term" value="F:metal ion binding"/>
    <property type="evidence" value="ECO:0007669"/>
    <property type="project" value="UniProtKB-KW"/>
</dbReference>
<accession>A0A7X0LL17</accession>
<dbReference type="CDD" id="cd01878">
    <property type="entry name" value="HflX"/>
    <property type="match status" value="1"/>
</dbReference>
<dbReference type="PANTHER" id="PTHR10229">
    <property type="entry name" value="GTP-BINDING PROTEIN HFLX"/>
    <property type="match status" value="1"/>
</dbReference>
<dbReference type="Proteomes" id="UP000541810">
    <property type="component" value="Unassembled WGS sequence"/>
</dbReference>
<dbReference type="InterPro" id="IPR025121">
    <property type="entry name" value="GTPase_HflX_N"/>
</dbReference>
<dbReference type="Pfam" id="PF01926">
    <property type="entry name" value="MMR_HSR1"/>
    <property type="match status" value="1"/>
</dbReference>
<feature type="domain" description="Hflx-type G" evidence="9">
    <location>
        <begin position="208"/>
        <end position="374"/>
    </location>
</feature>
<feature type="binding site" evidence="7">
    <location>
        <begin position="261"/>
        <end position="264"/>
    </location>
    <ligand>
        <name>GTP</name>
        <dbReference type="ChEBI" id="CHEBI:37565"/>
    </ligand>
</feature>
<name>A0A7X0LL17_9BACT</name>
<reference evidence="10 11" key="1">
    <citation type="submission" date="2020-08" db="EMBL/GenBank/DDBJ databases">
        <title>Genomic Encyclopedia of Type Strains, Phase IV (KMG-IV): sequencing the most valuable type-strain genomes for metagenomic binning, comparative biology and taxonomic classification.</title>
        <authorList>
            <person name="Goeker M."/>
        </authorList>
    </citation>
    <scope>NUCLEOTIDE SEQUENCE [LARGE SCALE GENOMIC DNA]</scope>
    <source>
        <strain evidence="10 11">DSM 103725</strain>
    </source>
</reference>
<dbReference type="InterPro" id="IPR006073">
    <property type="entry name" value="GTP-bd"/>
</dbReference>
<dbReference type="NCBIfam" id="TIGR00231">
    <property type="entry name" value="small_GTP"/>
    <property type="match status" value="1"/>
</dbReference>
<dbReference type="Gene3D" id="6.10.250.2860">
    <property type="match status" value="1"/>
</dbReference>
<dbReference type="NCBIfam" id="TIGR03156">
    <property type="entry name" value="GTP_HflX"/>
    <property type="match status" value="1"/>
</dbReference>
<evidence type="ECO:0000256" key="8">
    <source>
        <dbReference type="PIRSR" id="PIRSR006809-2"/>
    </source>
</evidence>
<keyword evidence="4 8" id="KW-0460">Magnesium</keyword>
<dbReference type="InterPro" id="IPR032305">
    <property type="entry name" value="GTP-bd_M"/>
</dbReference>
<evidence type="ECO:0000313" key="10">
    <source>
        <dbReference type="EMBL" id="MBB6430532.1"/>
    </source>
</evidence>
<evidence type="ECO:0000259" key="9">
    <source>
        <dbReference type="PROSITE" id="PS51705"/>
    </source>
</evidence>
<keyword evidence="1 6" id="KW-0963">Cytoplasm</keyword>
<proteinExistence type="inferred from homology"/>
<evidence type="ECO:0000256" key="2">
    <source>
        <dbReference type="ARBA" id="ARBA00022723"/>
    </source>
</evidence>
<evidence type="ECO:0000256" key="1">
    <source>
        <dbReference type="ARBA" id="ARBA00022490"/>
    </source>
</evidence>
<dbReference type="Gene3D" id="3.40.50.300">
    <property type="entry name" value="P-loop containing nucleotide triphosphate hydrolases"/>
    <property type="match status" value="1"/>
</dbReference>
<evidence type="ECO:0000256" key="5">
    <source>
        <dbReference type="ARBA" id="ARBA00023134"/>
    </source>
</evidence>
<feature type="binding site" evidence="8">
    <location>
        <position position="241"/>
    </location>
    <ligand>
        <name>Mg(2+)</name>
        <dbReference type="ChEBI" id="CHEBI:18420"/>
    </ligand>
</feature>
<sequence length="445" mass="49234">MESGQREKLAVASERAILVACLLPDTEVNPHDPLDELRSLAATAGAVVVDEVLQKRQKPSAKSFLGKGKVQELAERVKLHQAQVIILENDLSPSQIGNIEKVCEVKVLDRSELILDIFAARAQTHEARLQVELAQLEYTYPRLRAMWTHLERIVGGAPAGIGTRGPGEQQLEIDRRIVQRKKSILKKEIESLQARKTREVEARNTDHFTVGLVGYTNAGKSTLFNTVTDGEAYAADQLFATLSTRTREWKLGNGDTVMLSDTVGFVRNLPHHLVASFKATLEEAVHSQLLLVVLDVSDPHCQRQLRTVNEVLDSIGATEQPRLLVLNKIDKVDHNVDLLLLQKEYPDAIPLSAATGRHIDQLVEAVRGHLHGGTVTLTLNLAQADGKALTFLENRATVLERDYQNDRVHMTVKIGHRQLDQLKAMGTSAILPDEHAQTSGSGWGR</sequence>
<dbReference type="RefSeq" id="WP_184678040.1">
    <property type="nucleotide sequence ID" value="NZ_JACHGY010000001.1"/>
</dbReference>
<dbReference type="Gene3D" id="3.40.50.11060">
    <property type="entry name" value="GTPase HflX, N-terminal domain"/>
    <property type="match status" value="1"/>
</dbReference>
<dbReference type="PIRSF" id="PIRSF006809">
    <property type="entry name" value="GTP-binding_hflX_prd"/>
    <property type="match status" value="1"/>
</dbReference>
<feature type="binding site" evidence="7">
    <location>
        <begin position="327"/>
        <end position="330"/>
    </location>
    <ligand>
        <name>GTP</name>
        <dbReference type="ChEBI" id="CHEBI:37565"/>
    </ligand>
</feature>
<dbReference type="FunFam" id="3.40.50.11060:FF:000001">
    <property type="entry name" value="GTPase HflX"/>
    <property type="match status" value="1"/>
</dbReference>
<dbReference type="InterPro" id="IPR042108">
    <property type="entry name" value="GTPase_HflX_N_sf"/>
</dbReference>
<dbReference type="InterPro" id="IPR005225">
    <property type="entry name" value="Small_GTP-bd"/>
</dbReference>
<feature type="binding site" evidence="7">
    <location>
        <begin position="214"/>
        <end position="221"/>
    </location>
    <ligand>
        <name>GTP</name>
        <dbReference type="ChEBI" id="CHEBI:37565"/>
    </ligand>
</feature>
<keyword evidence="2 8" id="KW-0479">Metal-binding</keyword>
<dbReference type="Pfam" id="PF16360">
    <property type="entry name" value="GTP-bdg_M"/>
    <property type="match status" value="1"/>
</dbReference>
<dbReference type="GO" id="GO:0005737">
    <property type="term" value="C:cytoplasm"/>
    <property type="evidence" value="ECO:0007669"/>
    <property type="project" value="UniProtKB-SubCell"/>
</dbReference>
<dbReference type="PANTHER" id="PTHR10229:SF0">
    <property type="entry name" value="GTP-BINDING PROTEIN 6-RELATED"/>
    <property type="match status" value="1"/>
</dbReference>
<dbReference type="InterPro" id="IPR027417">
    <property type="entry name" value="P-loop_NTPase"/>
</dbReference>
<dbReference type="SUPFAM" id="SSF52540">
    <property type="entry name" value="P-loop containing nucleoside triphosphate hydrolases"/>
    <property type="match status" value="1"/>
</dbReference>
<dbReference type="EMBL" id="JACHGY010000001">
    <property type="protein sequence ID" value="MBB6430532.1"/>
    <property type="molecule type" value="Genomic_DNA"/>
</dbReference>
<gene>
    <name evidence="6" type="primary">hflX</name>
    <name evidence="10" type="ORF">HNQ40_002338</name>
</gene>
<comment type="subunit">
    <text evidence="6">Monomer. Associates with the 50S ribosomal subunit.</text>
</comment>
<dbReference type="Pfam" id="PF13167">
    <property type="entry name" value="GTP-bdg_N"/>
    <property type="match status" value="1"/>
</dbReference>
<keyword evidence="5 6" id="KW-0342">GTP-binding</keyword>
<evidence type="ECO:0000256" key="7">
    <source>
        <dbReference type="PIRSR" id="PIRSR006809-1"/>
    </source>
</evidence>
<keyword evidence="11" id="KW-1185">Reference proteome</keyword>
<dbReference type="GO" id="GO:0005525">
    <property type="term" value="F:GTP binding"/>
    <property type="evidence" value="ECO:0007669"/>
    <property type="project" value="UniProtKB-UniRule"/>
</dbReference>
<evidence type="ECO:0000256" key="4">
    <source>
        <dbReference type="ARBA" id="ARBA00022842"/>
    </source>
</evidence>
<evidence type="ECO:0000313" key="11">
    <source>
        <dbReference type="Proteomes" id="UP000541810"/>
    </source>
</evidence>
<comment type="similarity">
    <text evidence="6">Belongs to the TRAFAC class OBG-HflX-like GTPase superfamily. HflX GTPase family.</text>
</comment>
<dbReference type="AlphaFoldDB" id="A0A7X0LL17"/>